<evidence type="ECO:0000256" key="3">
    <source>
        <dbReference type="ARBA" id="ARBA00022448"/>
    </source>
</evidence>
<evidence type="ECO:0000256" key="7">
    <source>
        <dbReference type="ARBA" id="ARBA00023136"/>
    </source>
</evidence>
<proteinExistence type="inferred from homology"/>
<evidence type="ECO:0000256" key="5">
    <source>
        <dbReference type="ARBA" id="ARBA00022692"/>
    </source>
</evidence>
<keyword evidence="3" id="KW-0813">Transport</keyword>
<protein>
    <submittedName>
        <fullName evidence="9">Iron chelate uptake ABC transporter, FeCT family, permease protein</fullName>
    </submittedName>
</protein>
<reference evidence="9 10" key="1">
    <citation type="submission" date="2009-12" db="EMBL/GenBank/DDBJ databases">
        <authorList>
            <person name="Shrivastava S."/>
            <person name="Madupu R."/>
            <person name="Durkin A.S."/>
            <person name="Torralba M."/>
            <person name="Methe B."/>
            <person name="Sutton G.G."/>
            <person name="Strausberg R.L."/>
            <person name="Nelson K.E."/>
        </authorList>
    </citation>
    <scope>NUCLEOTIDE SEQUENCE [LARGE SCALE GENOMIC DNA]</scope>
    <source>
        <strain evidence="9 10">W5455</strain>
    </source>
</reference>
<name>A0ABM9ZYK8_9BACT</name>
<evidence type="ECO:0000313" key="10">
    <source>
        <dbReference type="Proteomes" id="UP000006462"/>
    </source>
</evidence>
<feature type="transmembrane region" description="Helical" evidence="8">
    <location>
        <begin position="131"/>
        <end position="151"/>
    </location>
</feature>
<evidence type="ECO:0000256" key="4">
    <source>
        <dbReference type="ARBA" id="ARBA00022475"/>
    </source>
</evidence>
<organism evidence="9 10">
    <name type="scientific">Pyramidobacter piscolens W5455</name>
    <dbReference type="NCBI Taxonomy" id="352165"/>
    <lineage>
        <taxon>Bacteria</taxon>
        <taxon>Thermotogati</taxon>
        <taxon>Synergistota</taxon>
        <taxon>Synergistia</taxon>
        <taxon>Synergistales</taxon>
        <taxon>Dethiosulfovibrionaceae</taxon>
        <taxon>Pyramidobacter</taxon>
    </lineage>
</organism>
<feature type="transmembrane region" description="Helical" evidence="8">
    <location>
        <begin position="107"/>
        <end position="125"/>
    </location>
</feature>
<feature type="transmembrane region" description="Helical" evidence="8">
    <location>
        <begin position="209"/>
        <end position="226"/>
    </location>
</feature>
<keyword evidence="6 8" id="KW-1133">Transmembrane helix</keyword>
<dbReference type="Proteomes" id="UP000006462">
    <property type="component" value="Unassembled WGS sequence"/>
</dbReference>
<dbReference type="EMBL" id="ADFP01000007">
    <property type="protein sequence ID" value="EFB92028.1"/>
    <property type="molecule type" value="Genomic_DNA"/>
</dbReference>
<sequence length="344" mass="36273">MKIAETELQVQYRKYLSRKMSFIVLLIVLLSATAALSLNIGSSGMTVGESLKALAGRGIEKHARIVFDIRLPRIIGGFFVGMSIALSGMVIQSALNNPLASPSTLGISSASAFGANVALIVFVRLGMRTSALTTGAVSFLSAMLCMVLVLVVSSLKRSDRTTVLLGGVALNALFGAMMTIVQFFADDVELASAVAWTFGDLGRIDYSEIKIVATVTVLSIWAVYALRWRFNAMDMGEGTAHSLGVDTKLLRNASILIAALNTGVCVAFAGIIGFVGILAPSMVKRVIGEDKRYMIPATLLMGALIVLVGDALARTAAAPLVLPVGAITSALGAPVFVYILLKER</sequence>
<evidence type="ECO:0000256" key="8">
    <source>
        <dbReference type="SAM" id="Phobius"/>
    </source>
</evidence>
<dbReference type="Pfam" id="PF01032">
    <property type="entry name" value="FecCD"/>
    <property type="match status" value="1"/>
</dbReference>
<feature type="transmembrane region" description="Helical" evidence="8">
    <location>
        <begin position="74"/>
        <end position="95"/>
    </location>
</feature>
<dbReference type="PANTHER" id="PTHR30472">
    <property type="entry name" value="FERRIC ENTEROBACTIN TRANSPORT SYSTEM PERMEASE PROTEIN"/>
    <property type="match status" value="1"/>
</dbReference>
<comment type="subcellular location">
    <subcellularLocation>
        <location evidence="1">Cell membrane</location>
        <topology evidence="1">Multi-pass membrane protein</topology>
    </subcellularLocation>
</comment>
<keyword evidence="7 8" id="KW-0472">Membrane</keyword>
<keyword evidence="4" id="KW-1003">Cell membrane</keyword>
<dbReference type="Gene3D" id="1.10.3470.10">
    <property type="entry name" value="ABC transporter involved in vitamin B12 uptake, BtuC"/>
    <property type="match status" value="1"/>
</dbReference>
<dbReference type="InterPro" id="IPR000522">
    <property type="entry name" value="ABC_transptr_permease_BtuC"/>
</dbReference>
<gene>
    <name evidence="9" type="ORF">HMPREF7215_0495</name>
</gene>
<accession>A0ABM9ZYK8</accession>
<evidence type="ECO:0000256" key="1">
    <source>
        <dbReference type="ARBA" id="ARBA00004651"/>
    </source>
</evidence>
<evidence type="ECO:0000313" key="9">
    <source>
        <dbReference type="EMBL" id="EFB92028.1"/>
    </source>
</evidence>
<feature type="transmembrane region" description="Helical" evidence="8">
    <location>
        <begin position="293"/>
        <end position="313"/>
    </location>
</feature>
<comment type="caution">
    <text evidence="9">The sequence shown here is derived from an EMBL/GenBank/DDBJ whole genome shotgun (WGS) entry which is preliminary data.</text>
</comment>
<feature type="transmembrane region" description="Helical" evidence="8">
    <location>
        <begin position="163"/>
        <end position="185"/>
    </location>
</feature>
<keyword evidence="10" id="KW-1185">Reference proteome</keyword>
<feature type="transmembrane region" description="Helical" evidence="8">
    <location>
        <begin position="320"/>
        <end position="341"/>
    </location>
</feature>
<feature type="transmembrane region" description="Helical" evidence="8">
    <location>
        <begin position="255"/>
        <end position="281"/>
    </location>
</feature>
<comment type="similarity">
    <text evidence="2">Belongs to the binding-protein-dependent transport system permease family. FecCD subfamily.</text>
</comment>
<dbReference type="PANTHER" id="PTHR30472:SF25">
    <property type="entry name" value="ABC TRANSPORTER PERMEASE PROTEIN MJ0876-RELATED"/>
    <property type="match status" value="1"/>
</dbReference>
<dbReference type="CDD" id="cd06550">
    <property type="entry name" value="TM_ABC_iron-siderophores_like"/>
    <property type="match status" value="1"/>
</dbReference>
<evidence type="ECO:0000256" key="6">
    <source>
        <dbReference type="ARBA" id="ARBA00022989"/>
    </source>
</evidence>
<dbReference type="RefSeq" id="WP_009163552.1">
    <property type="nucleotide sequence ID" value="NZ_ADFP01000007.1"/>
</dbReference>
<evidence type="ECO:0000256" key="2">
    <source>
        <dbReference type="ARBA" id="ARBA00007935"/>
    </source>
</evidence>
<dbReference type="SUPFAM" id="SSF81345">
    <property type="entry name" value="ABC transporter involved in vitamin B12 uptake, BtuC"/>
    <property type="match status" value="1"/>
</dbReference>
<keyword evidence="5 8" id="KW-0812">Transmembrane</keyword>
<feature type="transmembrane region" description="Helical" evidence="8">
    <location>
        <begin position="21"/>
        <end position="41"/>
    </location>
</feature>
<dbReference type="InterPro" id="IPR037294">
    <property type="entry name" value="ABC_BtuC-like"/>
</dbReference>